<name>A0ACC1NQK5_9HYPO</name>
<evidence type="ECO:0000313" key="2">
    <source>
        <dbReference type="Proteomes" id="UP001143910"/>
    </source>
</evidence>
<keyword evidence="2" id="KW-1185">Reference proteome</keyword>
<protein>
    <submittedName>
        <fullName evidence="1">Uncharacterized protein</fullName>
    </submittedName>
</protein>
<reference evidence="1" key="1">
    <citation type="submission" date="2022-08" db="EMBL/GenBank/DDBJ databases">
        <title>Genome Sequence of Lecanicillium fungicola.</title>
        <authorList>
            <person name="Buettner E."/>
        </authorList>
    </citation>
    <scope>NUCLEOTIDE SEQUENCE</scope>
    <source>
        <strain evidence="1">Babe33</strain>
    </source>
</reference>
<comment type="caution">
    <text evidence="1">The sequence shown here is derived from an EMBL/GenBank/DDBJ whole genome shotgun (WGS) entry which is preliminary data.</text>
</comment>
<proteinExistence type="predicted"/>
<organism evidence="1 2">
    <name type="scientific">Zarea fungicola</name>
    <dbReference type="NCBI Taxonomy" id="93591"/>
    <lineage>
        <taxon>Eukaryota</taxon>
        <taxon>Fungi</taxon>
        <taxon>Dikarya</taxon>
        <taxon>Ascomycota</taxon>
        <taxon>Pezizomycotina</taxon>
        <taxon>Sordariomycetes</taxon>
        <taxon>Hypocreomycetidae</taxon>
        <taxon>Hypocreales</taxon>
        <taxon>Cordycipitaceae</taxon>
        <taxon>Zarea</taxon>
    </lineage>
</organism>
<dbReference type="EMBL" id="JANJQO010000146">
    <property type="protein sequence ID" value="KAJ2981197.1"/>
    <property type="molecule type" value="Genomic_DNA"/>
</dbReference>
<accession>A0ACC1NQK5</accession>
<dbReference type="Proteomes" id="UP001143910">
    <property type="component" value="Unassembled WGS sequence"/>
</dbReference>
<evidence type="ECO:0000313" key="1">
    <source>
        <dbReference type="EMBL" id="KAJ2981197.1"/>
    </source>
</evidence>
<gene>
    <name evidence="1" type="ORF">NQ176_g2173</name>
</gene>
<sequence length="122" mass="13351">MRLSLPFLATLTVAYAQKPIYAVLWQKQNFDGEYKYIQTMNCVAITGALKNSVNAIQIDPGKTCALFRGPDCIGSAIEYTSETATTTDSKIKSLPILDILSQRIAEYLLPGMQVGQPGRFSG</sequence>